<proteinExistence type="predicted"/>
<name>A0A1A0MMQ6_MYCMU</name>
<dbReference type="OrthoDB" id="4751813at2"/>
<gene>
    <name evidence="1" type="ORF">A5642_22080</name>
</gene>
<evidence type="ECO:0000313" key="2">
    <source>
        <dbReference type="Proteomes" id="UP000093962"/>
    </source>
</evidence>
<dbReference type="RefSeq" id="WP_064859270.1">
    <property type="nucleotide sequence ID" value="NZ_LZSF01000136.1"/>
</dbReference>
<sequence length="81" mass="8784">MTGRPIPEAYAAALDAPCPTCGAAAGEYCVVVDANRVPRLRRVPCVRRCPPGPPEPEPLVEYAARSFSEPIHDPTDIEEMH</sequence>
<dbReference type="AlphaFoldDB" id="A0A1A0MMQ6"/>
<comment type="caution">
    <text evidence="1">The sequence shown here is derived from an EMBL/GenBank/DDBJ whole genome shotgun (WGS) entry which is preliminary data.</text>
</comment>
<organism evidence="1 2">
    <name type="scientific">Mycolicibacterium mucogenicum</name>
    <name type="common">Mycobacterium mucogenicum</name>
    <dbReference type="NCBI Taxonomy" id="56689"/>
    <lineage>
        <taxon>Bacteria</taxon>
        <taxon>Bacillati</taxon>
        <taxon>Actinomycetota</taxon>
        <taxon>Actinomycetes</taxon>
        <taxon>Mycobacteriales</taxon>
        <taxon>Mycobacteriaceae</taxon>
        <taxon>Mycolicibacterium</taxon>
    </lineage>
</organism>
<accession>A0A1A0MMQ6</accession>
<reference evidence="1 2" key="1">
    <citation type="submission" date="2016-06" db="EMBL/GenBank/DDBJ databases">
        <authorList>
            <person name="Kjaerup R.B."/>
            <person name="Dalgaard T.S."/>
            <person name="Juul-Madsen H.R."/>
        </authorList>
    </citation>
    <scope>NUCLEOTIDE SEQUENCE [LARGE SCALE GENOMIC DNA]</scope>
    <source>
        <strain evidence="1 2">1199456.5</strain>
    </source>
</reference>
<evidence type="ECO:0000313" key="1">
    <source>
        <dbReference type="EMBL" id="OBA86769.1"/>
    </source>
</evidence>
<protein>
    <submittedName>
        <fullName evidence="1">Uncharacterized protein</fullName>
    </submittedName>
</protein>
<dbReference type="EMBL" id="LZSF01000136">
    <property type="protein sequence ID" value="OBA86769.1"/>
    <property type="molecule type" value="Genomic_DNA"/>
</dbReference>
<dbReference type="Proteomes" id="UP000093962">
    <property type="component" value="Unassembled WGS sequence"/>
</dbReference>